<dbReference type="PANTHER" id="PTHR12287">
    <property type="entry name" value="EPIDERMAL GROWTH FACTOR RECEPTOR KINASE SUBSTRATE EPS8-RELATED PROTEIN"/>
    <property type="match status" value="1"/>
</dbReference>
<feature type="region of interest" description="Disordered" evidence="7">
    <location>
        <begin position="569"/>
        <end position="590"/>
    </location>
</feature>
<evidence type="ECO:0000256" key="1">
    <source>
        <dbReference type="ARBA" id="ARBA00004496"/>
    </source>
</evidence>
<keyword evidence="10" id="KW-1185">Reference proteome</keyword>
<dbReference type="InterPro" id="IPR036028">
    <property type="entry name" value="SH3-like_dom_sf"/>
</dbReference>
<dbReference type="GO" id="GO:0031982">
    <property type="term" value="C:vesicle"/>
    <property type="evidence" value="ECO:0007669"/>
    <property type="project" value="TreeGrafter"/>
</dbReference>
<dbReference type="InterPro" id="IPR011993">
    <property type="entry name" value="PH-like_dom_sf"/>
</dbReference>
<evidence type="ECO:0000256" key="2">
    <source>
        <dbReference type="ARBA" id="ARBA00006197"/>
    </source>
</evidence>
<dbReference type="InterPro" id="IPR055093">
    <property type="entry name" value="EPS8_2nd"/>
</dbReference>
<evidence type="ECO:0000259" key="8">
    <source>
        <dbReference type="PROSITE" id="PS50002"/>
    </source>
</evidence>
<dbReference type="Pfam" id="PF22975">
    <property type="entry name" value="EPS8_2nd"/>
    <property type="match status" value="2"/>
</dbReference>
<dbReference type="Gene3D" id="2.30.30.40">
    <property type="entry name" value="SH3 Domains"/>
    <property type="match status" value="1"/>
</dbReference>
<dbReference type="SUPFAM" id="SSF50044">
    <property type="entry name" value="SH3-domain"/>
    <property type="match status" value="1"/>
</dbReference>
<feature type="domain" description="SH3" evidence="8">
    <location>
        <begin position="614"/>
        <end position="673"/>
    </location>
</feature>
<evidence type="ECO:0000256" key="3">
    <source>
        <dbReference type="ARBA" id="ARBA00022443"/>
    </source>
</evidence>
<dbReference type="InterPro" id="IPR001452">
    <property type="entry name" value="SH3_domain"/>
</dbReference>
<proteinExistence type="inferred from homology"/>
<dbReference type="GO" id="GO:0007266">
    <property type="term" value="P:Rho protein signal transduction"/>
    <property type="evidence" value="ECO:0007669"/>
    <property type="project" value="TreeGrafter"/>
</dbReference>
<feature type="compositionally biased region" description="Basic residues" evidence="7">
    <location>
        <begin position="355"/>
        <end position="367"/>
    </location>
</feature>
<evidence type="ECO:0000313" key="9">
    <source>
        <dbReference type="EMBL" id="KAJ8784667.1"/>
    </source>
</evidence>
<evidence type="ECO:0000256" key="7">
    <source>
        <dbReference type="SAM" id="MobiDB-lite"/>
    </source>
</evidence>
<accession>A0AB34GW09</accession>
<dbReference type="Gene3D" id="1.10.150.50">
    <property type="entry name" value="Transcription Factor, Ets-1"/>
    <property type="match status" value="1"/>
</dbReference>
<reference evidence="9 10" key="1">
    <citation type="submission" date="2022-11" db="EMBL/GenBank/DDBJ databases">
        <title>Whole genome sequence of Eschrichtius robustus ER-17-0199.</title>
        <authorList>
            <person name="Bruniche-Olsen A."/>
            <person name="Black A.N."/>
            <person name="Fields C.J."/>
            <person name="Walden K."/>
            <person name="Dewoody J.A."/>
        </authorList>
    </citation>
    <scope>NUCLEOTIDE SEQUENCE [LARGE SCALE GENOMIC DNA]</scope>
    <source>
        <strain evidence="9">ER-17-0199</strain>
        <tissue evidence="9">Blubber</tissue>
    </source>
</reference>
<organism evidence="9 10">
    <name type="scientific">Eschrichtius robustus</name>
    <name type="common">California gray whale</name>
    <name type="synonym">Eschrichtius gibbosus</name>
    <dbReference type="NCBI Taxonomy" id="9764"/>
    <lineage>
        <taxon>Eukaryota</taxon>
        <taxon>Metazoa</taxon>
        <taxon>Chordata</taxon>
        <taxon>Craniata</taxon>
        <taxon>Vertebrata</taxon>
        <taxon>Euteleostomi</taxon>
        <taxon>Mammalia</taxon>
        <taxon>Eutheria</taxon>
        <taxon>Laurasiatheria</taxon>
        <taxon>Artiodactyla</taxon>
        <taxon>Whippomorpha</taxon>
        <taxon>Cetacea</taxon>
        <taxon>Mysticeti</taxon>
        <taxon>Eschrichtiidae</taxon>
        <taxon>Eschrichtius</taxon>
    </lineage>
</organism>
<dbReference type="FunFam" id="2.30.29.30:FF:000293">
    <property type="entry name" value="EPS8 like 3"/>
    <property type="match status" value="1"/>
</dbReference>
<protein>
    <recommendedName>
        <fullName evidence="8">SH3 domain-containing protein</fullName>
    </recommendedName>
</protein>
<dbReference type="CDD" id="cd01210">
    <property type="entry name" value="PTB_EPS8"/>
    <property type="match status" value="1"/>
</dbReference>
<dbReference type="Pfam" id="PF00018">
    <property type="entry name" value="SH3_1"/>
    <property type="match status" value="1"/>
</dbReference>
<dbReference type="Proteomes" id="UP001159641">
    <property type="component" value="Unassembled WGS sequence"/>
</dbReference>
<dbReference type="GO" id="GO:0005737">
    <property type="term" value="C:cytoplasm"/>
    <property type="evidence" value="ECO:0007669"/>
    <property type="project" value="UniProtKB-SubCell"/>
</dbReference>
<dbReference type="InterPro" id="IPR041418">
    <property type="entry name" value="SAM_3"/>
</dbReference>
<keyword evidence="3 6" id="KW-0728">SH3 domain</keyword>
<dbReference type="InterPro" id="IPR035462">
    <property type="entry name" value="Eps8_SH3"/>
</dbReference>
<dbReference type="CDD" id="cd11764">
    <property type="entry name" value="SH3_Eps8"/>
    <property type="match status" value="1"/>
</dbReference>
<keyword evidence="5" id="KW-0597">Phosphoprotein</keyword>
<sequence>MGCNSSSPTQLCPGIPLPSPDCCLFRSFWVLASHLSSVNMSRPSSRAIYLHRKEYLQNLTSEPTHLQLRVESTPCPRKLLFAQDLAQLEEGMCEHLLTCKLGTQGVQEPKDALQKLQEMDAQGQVWSQDLLLRVRDGWLQLLDIETKEELESYRLDSIKVMDVALNTCSYNSVLSITVQDSGLRATSTLLFQCQEVGAERLKTSLQKALEEELEQRPRFGALRPDQDRCRGPLLERPIPKEQVPPLECRPLPEQHHWMTPEHSKFGCGGQWEERIRIKDQRSSGPWSPPIADTPPTPRPLPHHSSIQKSSAFTLPPSRRSPSPGDPERDKEVLNHILSDIELFMGKLKEAQSNTSRKKKRQGKKKIKNQGGITEAHYIDCFQKIKYSFNLLGKLAMILQDTSGPVFVHLLFQTLNSHILLLDPKTPSPLCTVLDPKDTNGGRKEQAWGNVVLQKWEARDPGPFPTPVWPCKSPDFLKPSVPPQILEQCPEPGLAAQVISPLLTTKAIDLLQSCLSPPESNLWKGLGIAWTTSQANWTGSEPLPYQPTFYDGWQIPEPSYQALSRYQDSTSFRHPDSVSGGSGGSPRLGSNLHFAQEETHNHGPHPVPSRPGPVKPALKMQVLYEFEARNPRELTVFRGEVLEVLDQSKRWWLVKNEVGRSGYIPSNILEPLQSGFLGSQSESPLQAPGLRLSSRPEEVTAWLRAENFSTVTVKTLGSMTGRQLLHMRPGELQMLCPQEAPQVLARLEAVRRMLGVRPPWDPDPRWKCGMIPE</sequence>
<feature type="region of interest" description="Disordered" evidence="7">
    <location>
        <begin position="279"/>
        <end position="329"/>
    </location>
</feature>
<dbReference type="InterPro" id="IPR013625">
    <property type="entry name" value="PTB"/>
</dbReference>
<dbReference type="GO" id="GO:0035023">
    <property type="term" value="P:regulation of Rho protein signal transduction"/>
    <property type="evidence" value="ECO:0007669"/>
    <property type="project" value="TreeGrafter"/>
</dbReference>
<evidence type="ECO:0000256" key="4">
    <source>
        <dbReference type="ARBA" id="ARBA00022490"/>
    </source>
</evidence>
<dbReference type="GO" id="GO:1900029">
    <property type="term" value="P:positive regulation of ruffle assembly"/>
    <property type="evidence" value="ECO:0007669"/>
    <property type="project" value="TreeGrafter"/>
</dbReference>
<evidence type="ECO:0000256" key="5">
    <source>
        <dbReference type="ARBA" id="ARBA00022553"/>
    </source>
</evidence>
<comment type="subcellular location">
    <subcellularLocation>
        <location evidence="1">Cytoplasm</location>
    </subcellularLocation>
</comment>
<feature type="region of interest" description="Disordered" evidence="7">
    <location>
        <begin position="349"/>
        <end position="368"/>
    </location>
</feature>
<dbReference type="SUPFAM" id="SSF50729">
    <property type="entry name" value="PH domain-like"/>
    <property type="match status" value="1"/>
</dbReference>
<feature type="compositionally biased region" description="Pro residues" evidence="7">
    <location>
        <begin position="286"/>
        <end position="299"/>
    </location>
</feature>
<dbReference type="GO" id="GO:0032587">
    <property type="term" value="C:ruffle membrane"/>
    <property type="evidence" value="ECO:0007669"/>
    <property type="project" value="TreeGrafter"/>
</dbReference>
<dbReference type="GO" id="GO:0003779">
    <property type="term" value="F:actin binding"/>
    <property type="evidence" value="ECO:0007669"/>
    <property type="project" value="TreeGrafter"/>
</dbReference>
<dbReference type="InterPro" id="IPR013761">
    <property type="entry name" value="SAM/pointed_sf"/>
</dbReference>
<evidence type="ECO:0000256" key="6">
    <source>
        <dbReference type="PROSITE-ProRule" id="PRU00192"/>
    </source>
</evidence>
<keyword evidence="4" id="KW-0963">Cytoplasm</keyword>
<dbReference type="Pfam" id="PF18016">
    <property type="entry name" value="SAM_3"/>
    <property type="match status" value="1"/>
</dbReference>
<dbReference type="Pfam" id="PF08416">
    <property type="entry name" value="PTB"/>
    <property type="match status" value="1"/>
</dbReference>
<gene>
    <name evidence="9" type="ORF">J1605_008018</name>
</gene>
<dbReference type="Gene3D" id="2.30.29.30">
    <property type="entry name" value="Pleckstrin-homology domain (PH domain)/Phosphotyrosine-binding domain (PTB)"/>
    <property type="match status" value="1"/>
</dbReference>
<dbReference type="SMART" id="SM00326">
    <property type="entry name" value="SH3"/>
    <property type="match status" value="1"/>
</dbReference>
<comment type="caution">
    <text evidence="9">The sequence shown here is derived from an EMBL/GenBank/DDBJ whole genome shotgun (WGS) entry which is preliminary data.</text>
</comment>
<evidence type="ECO:0000313" key="10">
    <source>
        <dbReference type="Proteomes" id="UP001159641"/>
    </source>
</evidence>
<dbReference type="InterPro" id="IPR039801">
    <property type="entry name" value="EPS8-like"/>
</dbReference>
<dbReference type="FunFam" id="2.30.30.40:FF:000195">
    <property type="entry name" value="epidermal growth factor receptor kinase substrate 8-like protein 3"/>
    <property type="match status" value="1"/>
</dbReference>
<dbReference type="PROSITE" id="PS50002">
    <property type="entry name" value="SH3"/>
    <property type="match status" value="1"/>
</dbReference>
<comment type="similarity">
    <text evidence="2">Belongs to the EPS8 family.</text>
</comment>
<dbReference type="EMBL" id="JAIQCJ010002042">
    <property type="protein sequence ID" value="KAJ8784667.1"/>
    <property type="molecule type" value="Genomic_DNA"/>
</dbReference>
<dbReference type="PANTHER" id="PTHR12287:SF22">
    <property type="entry name" value="EPIDERMAL GROWTH FACTOR RECEPTOR KINASE SUBSTRATE 8-LIKE PROTEIN 3"/>
    <property type="match status" value="1"/>
</dbReference>
<name>A0AB34GW09_ESCRO</name>
<dbReference type="AlphaFoldDB" id="A0AB34GW09"/>
<dbReference type="InterPro" id="IPR033928">
    <property type="entry name" value="EPS8_PTB"/>
</dbReference>